<proteinExistence type="predicted"/>
<comment type="caution">
    <text evidence="3">The sequence shown here is derived from an EMBL/GenBank/DDBJ whole genome shotgun (WGS) entry which is preliminary data.</text>
</comment>
<evidence type="ECO:0000259" key="2">
    <source>
        <dbReference type="Pfam" id="PF00534"/>
    </source>
</evidence>
<sequence length="399" mass="45115">MHLLIVSHSCATALNQEIYARIQRETGWKITLVIPDAWKDEFGNALRQESPAELKGSVIRCAVWKNGSIIFHAYRMRWRRFLRELKPDVIYMNHEPYALATAQVCHANNHSIRVPFGFYSCQNINKKYPVPFSWMESMVYRSSSFALPITDRVADVLKAKGYQGRQTVCALPLDPELYHPRLRSTPPERFPKSDSPVIGYVGRLIEPKGLRTLAAALGKVRDLDWRMVLVGTGEFQAEFEQLLTAQGVRDRIFFAGYVPHHETPRWLASMDMLVLPSETQANWEEQFGRVIPEAMACGTAVIGSDSGEIPYLIRQSEGGLIFTQRDSEHLGTMLRQLVSGPKLRRQLAENGRHWVERDISIPAVAQKMIEAFSAAAKNQQADRAQNPQSLSSSHALAQS</sequence>
<dbReference type="GO" id="GO:0016757">
    <property type="term" value="F:glycosyltransferase activity"/>
    <property type="evidence" value="ECO:0007669"/>
    <property type="project" value="InterPro"/>
</dbReference>
<dbReference type="Pfam" id="PF00534">
    <property type="entry name" value="Glycos_transf_1"/>
    <property type="match status" value="1"/>
</dbReference>
<dbReference type="EMBL" id="JACHIG010000002">
    <property type="protein sequence ID" value="MBB5031720.1"/>
    <property type="molecule type" value="Genomic_DNA"/>
</dbReference>
<dbReference type="PANTHER" id="PTHR45947:SF3">
    <property type="entry name" value="SULFOQUINOVOSYL TRANSFERASE SQD2"/>
    <property type="match status" value="1"/>
</dbReference>
<evidence type="ECO:0000256" key="1">
    <source>
        <dbReference type="SAM" id="MobiDB-lite"/>
    </source>
</evidence>
<gene>
    <name evidence="3" type="ORF">HNQ65_001288</name>
</gene>
<feature type="region of interest" description="Disordered" evidence="1">
    <location>
        <begin position="377"/>
        <end position="399"/>
    </location>
</feature>
<dbReference type="SUPFAM" id="SSF53756">
    <property type="entry name" value="UDP-Glycosyltransferase/glycogen phosphorylase"/>
    <property type="match status" value="1"/>
</dbReference>
<dbReference type="RefSeq" id="WP_184338654.1">
    <property type="nucleotide sequence ID" value="NZ_JACHIG010000002.1"/>
</dbReference>
<keyword evidence="4" id="KW-1185">Reference proteome</keyword>
<feature type="compositionally biased region" description="Polar residues" evidence="1">
    <location>
        <begin position="377"/>
        <end position="387"/>
    </location>
</feature>
<evidence type="ECO:0000313" key="4">
    <source>
        <dbReference type="Proteomes" id="UP000590740"/>
    </source>
</evidence>
<feature type="domain" description="Glycosyl transferase family 1" evidence="2">
    <location>
        <begin position="191"/>
        <end position="354"/>
    </location>
</feature>
<feature type="compositionally biased region" description="Low complexity" evidence="1">
    <location>
        <begin position="388"/>
        <end position="399"/>
    </location>
</feature>
<dbReference type="Gene3D" id="3.40.50.2000">
    <property type="entry name" value="Glycogen Phosphorylase B"/>
    <property type="match status" value="2"/>
</dbReference>
<dbReference type="InterPro" id="IPR050194">
    <property type="entry name" value="Glycosyltransferase_grp1"/>
</dbReference>
<protein>
    <submittedName>
        <fullName evidence="3">Glycosyltransferase involved in cell wall biosynthesis</fullName>
    </submittedName>
</protein>
<keyword evidence="3" id="KW-0808">Transferase</keyword>
<accession>A0A7W7Y901</accession>
<evidence type="ECO:0000313" key="3">
    <source>
        <dbReference type="EMBL" id="MBB5031720.1"/>
    </source>
</evidence>
<dbReference type="Proteomes" id="UP000590740">
    <property type="component" value="Unassembled WGS sequence"/>
</dbReference>
<dbReference type="InterPro" id="IPR001296">
    <property type="entry name" value="Glyco_trans_1"/>
</dbReference>
<dbReference type="PANTHER" id="PTHR45947">
    <property type="entry name" value="SULFOQUINOVOSYL TRANSFERASE SQD2"/>
    <property type="match status" value="1"/>
</dbReference>
<dbReference type="CDD" id="cd03801">
    <property type="entry name" value="GT4_PimA-like"/>
    <property type="match status" value="1"/>
</dbReference>
<organism evidence="3 4">
    <name type="scientific">Prosthecobacter vanneervenii</name>
    <dbReference type="NCBI Taxonomy" id="48466"/>
    <lineage>
        <taxon>Bacteria</taxon>
        <taxon>Pseudomonadati</taxon>
        <taxon>Verrucomicrobiota</taxon>
        <taxon>Verrucomicrobiia</taxon>
        <taxon>Verrucomicrobiales</taxon>
        <taxon>Verrucomicrobiaceae</taxon>
        <taxon>Prosthecobacter</taxon>
    </lineage>
</organism>
<reference evidence="3 4" key="1">
    <citation type="submission" date="2020-08" db="EMBL/GenBank/DDBJ databases">
        <title>Genomic Encyclopedia of Type Strains, Phase IV (KMG-IV): sequencing the most valuable type-strain genomes for metagenomic binning, comparative biology and taxonomic classification.</title>
        <authorList>
            <person name="Goeker M."/>
        </authorList>
    </citation>
    <scope>NUCLEOTIDE SEQUENCE [LARGE SCALE GENOMIC DNA]</scope>
    <source>
        <strain evidence="3 4">DSM 12252</strain>
    </source>
</reference>
<name>A0A7W7Y901_9BACT</name>
<dbReference type="AlphaFoldDB" id="A0A7W7Y901"/>